<comment type="caution">
    <text evidence="10">The sequence shown here is derived from an EMBL/GenBank/DDBJ whole genome shotgun (WGS) entry which is preliminary data.</text>
</comment>
<feature type="domain" description="Mce/MlaD" evidence="9">
    <location>
        <begin position="90"/>
        <end position="181"/>
    </location>
</feature>
<dbReference type="GO" id="GO:0005886">
    <property type="term" value="C:plasma membrane"/>
    <property type="evidence" value="ECO:0007669"/>
    <property type="project" value="UniProtKB-SubCell"/>
</dbReference>
<reference evidence="10" key="1">
    <citation type="submission" date="2022-04" db="EMBL/GenBank/DDBJ databases">
        <title>Roseomonas acroporae sp. nov., isolated from coral Acropora digitifera.</title>
        <authorList>
            <person name="Sun H."/>
        </authorList>
    </citation>
    <scope>NUCLEOTIDE SEQUENCE</scope>
    <source>
        <strain evidence="10">NAR14</strain>
    </source>
</reference>
<keyword evidence="6 8" id="KW-0472">Membrane</keyword>
<dbReference type="RefSeq" id="WP_248665212.1">
    <property type="nucleotide sequence ID" value="NZ_JALPRX010000006.1"/>
</dbReference>
<dbReference type="InterPro" id="IPR003399">
    <property type="entry name" value="Mce/MlaD"/>
</dbReference>
<name>A0A9X1YAU9_9PROT</name>
<keyword evidence="4 8" id="KW-0812">Transmembrane</keyword>
<keyword evidence="2" id="KW-1003">Cell membrane</keyword>
<gene>
    <name evidence="10" type="ORF">M0638_01685</name>
</gene>
<comment type="subcellular location">
    <subcellularLocation>
        <location evidence="1">Cell inner membrane</location>
    </subcellularLocation>
</comment>
<evidence type="ECO:0000313" key="10">
    <source>
        <dbReference type="EMBL" id="MCK8783091.1"/>
    </source>
</evidence>
<evidence type="ECO:0000256" key="1">
    <source>
        <dbReference type="ARBA" id="ARBA00004533"/>
    </source>
</evidence>
<dbReference type="InterPro" id="IPR051800">
    <property type="entry name" value="PqiA-PqiB_transport"/>
</dbReference>
<dbReference type="Proteomes" id="UP001139516">
    <property type="component" value="Unassembled WGS sequence"/>
</dbReference>
<evidence type="ECO:0000256" key="5">
    <source>
        <dbReference type="ARBA" id="ARBA00022989"/>
    </source>
</evidence>
<dbReference type="AlphaFoldDB" id="A0A9X1YAU9"/>
<feature type="compositionally biased region" description="Low complexity" evidence="7">
    <location>
        <begin position="16"/>
        <end position="27"/>
    </location>
</feature>
<proteinExistence type="predicted"/>
<dbReference type="EMBL" id="JALPRX010000006">
    <property type="protein sequence ID" value="MCK8783091.1"/>
    <property type="molecule type" value="Genomic_DNA"/>
</dbReference>
<dbReference type="PANTHER" id="PTHR30462">
    <property type="entry name" value="INTERMEMBRANE TRANSPORT PROTEIN PQIB-RELATED"/>
    <property type="match status" value="1"/>
</dbReference>
<evidence type="ECO:0000256" key="7">
    <source>
        <dbReference type="SAM" id="MobiDB-lite"/>
    </source>
</evidence>
<evidence type="ECO:0000313" key="11">
    <source>
        <dbReference type="Proteomes" id="UP001139516"/>
    </source>
</evidence>
<protein>
    <submittedName>
        <fullName evidence="10">MlaD family protein</fullName>
    </submittedName>
</protein>
<organism evidence="10 11">
    <name type="scientific">Roseomonas acroporae</name>
    <dbReference type="NCBI Taxonomy" id="2937791"/>
    <lineage>
        <taxon>Bacteria</taxon>
        <taxon>Pseudomonadati</taxon>
        <taxon>Pseudomonadota</taxon>
        <taxon>Alphaproteobacteria</taxon>
        <taxon>Acetobacterales</taxon>
        <taxon>Roseomonadaceae</taxon>
        <taxon>Roseomonas</taxon>
    </lineage>
</organism>
<evidence type="ECO:0000256" key="8">
    <source>
        <dbReference type="SAM" id="Phobius"/>
    </source>
</evidence>
<sequence>MSEPGSGAPTPHDPARAPAPGAPPSTGGTAGGAAPGSAPHDPAPHDRTLHDEAPEAVRAHHRRFSMIWLIPIAAVLVAGYLGYRTLSARGPLITVTFRNAEGLTAGQTPVRYKAVQVGTVETIALTDDLQRVRVRMRMAREVVDRLTAPARFWVVRPRLSASSVSGLETIVSGSYIEFDPGAPEAEARREFTGLEDPPGVRADQPGRLIRLQAHRIGSLDRGSPVFFRDIAVGEILSYDRPGLDGNITLHAFVRDPYAQYLRAGSRFWNVSGVSLDIGAQGIRLELESLRALLAGGVAFDTPPEARGTPEAKDDAEFPLYPDIAAAAAATSRDRLSFLVYFDGSVRGLAAGSPVEMRGIRIGSVTDVHLEYDRETHAFRTPVHLAVEPGNISYPAGREQYEVLELTRRMVARGLRAQLATGNILIGQKIVTLDFQENPPPAEVRMEGDEIVLPAMPGGDDIMATVSAIAGRLQRFPIDEIGRNLNGALASVNGLVGGPEVRNAVGALSAALAQVQQLVREADRGLAPLLRRLPGIAGNLDQAVARANSAIGSVERGYGGDSDVQRQLQRTLGQVSDAARAVRILADFLDRHPEALIRGRALQGGER</sequence>
<feature type="transmembrane region" description="Helical" evidence="8">
    <location>
        <begin position="66"/>
        <end position="83"/>
    </location>
</feature>
<keyword evidence="11" id="KW-1185">Reference proteome</keyword>
<evidence type="ECO:0000256" key="6">
    <source>
        <dbReference type="ARBA" id="ARBA00023136"/>
    </source>
</evidence>
<feature type="domain" description="Mce/MlaD" evidence="9">
    <location>
        <begin position="339"/>
        <end position="434"/>
    </location>
</feature>
<keyword evidence="3" id="KW-0997">Cell inner membrane</keyword>
<dbReference type="PANTHER" id="PTHR30462:SF0">
    <property type="entry name" value="INTERMEMBRANE TRANSPORT PROTEIN YEBT"/>
    <property type="match status" value="1"/>
</dbReference>
<evidence type="ECO:0000256" key="3">
    <source>
        <dbReference type="ARBA" id="ARBA00022519"/>
    </source>
</evidence>
<feature type="region of interest" description="Disordered" evidence="7">
    <location>
        <begin position="1"/>
        <end position="48"/>
    </location>
</feature>
<dbReference type="Pfam" id="PF02470">
    <property type="entry name" value="MlaD"/>
    <property type="match status" value="2"/>
</dbReference>
<evidence type="ECO:0000256" key="4">
    <source>
        <dbReference type="ARBA" id="ARBA00022692"/>
    </source>
</evidence>
<evidence type="ECO:0000259" key="9">
    <source>
        <dbReference type="Pfam" id="PF02470"/>
    </source>
</evidence>
<evidence type="ECO:0000256" key="2">
    <source>
        <dbReference type="ARBA" id="ARBA00022475"/>
    </source>
</evidence>
<keyword evidence="5 8" id="KW-1133">Transmembrane helix</keyword>
<accession>A0A9X1YAU9</accession>